<gene>
    <name evidence="1" type="ORF">BN3087_120001</name>
</gene>
<organism evidence="1">
    <name type="scientific">Sulfurovum sp. enrichment culture clone C5</name>
    <dbReference type="NCBI Taxonomy" id="497650"/>
    <lineage>
        <taxon>Bacteria</taxon>
        <taxon>Pseudomonadati</taxon>
        <taxon>Campylobacterota</taxon>
        <taxon>Epsilonproteobacteria</taxon>
        <taxon>Campylobacterales</taxon>
        <taxon>Sulfurovaceae</taxon>
        <taxon>Sulfurovum</taxon>
        <taxon>environmental samples</taxon>
    </lineage>
</organism>
<protein>
    <recommendedName>
        <fullName evidence="2">Lipoprotein</fullName>
    </recommendedName>
</protein>
<dbReference type="PROSITE" id="PS51257">
    <property type="entry name" value="PROKAR_LIPOPROTEIN"/>
    <property type="match status" value="1"/>
</dbReference>
<evidence type="ECO:0000313" key="1">
    <source>
        <dbReference type="EMBL" id="CUV64951.1"/>
    </source>
</evidence>
<reference evidence="1" key="1">
    <citation type="submission" date="2015-11" db="EMBL/GenBank/DDBJ databases">
        <authorList>
            <person name="Zhang Y."/>
            <person name="Guo Z."/>
        </authorList>
    </citation>
    <scope>NUCLEOTIDE SEQUENCE</scope>
    <source>
        <strain evidence="1">BN30871</strain>
    </source>
</reference>
<dbReference type="AlphaFoldDB" id="A0A0S4XKZ0"/>
<sequence length="128" mass="14968">MKIISVILLLFFLSGCENFPVYEEFPTDKKTFECLELDINDTKLLNEVKKEIEFAPKNNCKYKLQGYIHNSLKCTSLQAKTYGTDFDGYVYLEVRDNKNRVYRVQSDFKEDLPSAIHRVVTKINTIVK</sequence>
<name>A0A0S4XKZ0_9BACT</name>
<dbReference type="EMBL" id="FAXN01000010">
    <property type="protein sequence ID" value="CUV64951.1"/>
    <property type="molecule type" value="Genomic_DNA"/>
</dbReference>
<accession>A0A0S4XKZ0</accession>
<proteinExistence type="predicted"/>
<evidence type="ECO:0008006" key="2">
    <source>
        <dbReference type="Google" id="ProtNLM"/>
    </source>
</evidence>